<proteinExistence type="predicted"/>
<sequence>MNQHLSKGKRLMFQYIVMLIILTLISCSSYQTKTAASSETTLLDMTIFQIGKADSMLLMSGGKTILIDTGEDKHGKKIVNYLEEHNIEKIDYLILTHFDKDHVGGADTIINSVDVQEIITPNYKRSSIQYLEYKNAIAANHIAPMALTATYSFTAGTAEFTVYPPQKSKYKIENDYSLIVSVQHGSNSFLLTADAEEERMDEIMKHSVVEHTFLKVPHHGKFEDNTLEFYSMVKPKFAVITSARKRAKTVSALEKLGTKVFVTRDGTVYVKSDGTSISMQQ</sequence>
<dbReference type="RefSeq" id="WP_053417832.1">
    <property type="nucleotide sequence ID" value="NZ_LILB01000005.1"/>
</dbReference>
<dbReference type="STRING" id="263475.AMD00_15110"/>
<reference evidence="4" key="1">
    <citation type="submission" date="2015-08" db="EMBL/GenBank/DDBJ databases">
        <title>Fjat-10028 dsm 16317.</title>
        <authorList>
            <person name="Liu B."/>
            <person name="Wang J."/>
            <person name="Zhu Y."/>
            <person name="Liu G."/>
            <person name="Chen Q."/>
            <person name="Chen Z."/>
            <person name="Lan J."/>
            <person name="Che J."/>
            <person name="Ge C."/>
            <person name="Shi H."/>
            <person name="Pan Z."/>
            <person name="Liu X."/>
        </authorList>
    </citation>
    <scope>NUCLEOTIDE SEQUENCE [LARGE SCALE GENOMIC DNA]</scope>
    <source>
        <strain evidence="4">DSM 16317</strain>
    </source>
</reference>
<keyword evidence="1" id="KW-1133">Transmembrane helix</keyword>
<keyword evidence="1" id="KW-0812">Transmembrane</keyword>
<feature type="transmembrane region" description="Helical" evidence="1">
    <location>
        <begin position="12"/>
        <end position="31"/>
    </location>
</feature>
<evidence type="ECO:0000313" key="3">
    <source>
        <dbReference type="EMBL" id="KOO49657.1"/>
    </source>
</evidence>
<dbReference type="Gene3D" id="3.60.15.10">
    <property type="entry name" value="Ribonuclease Z/Hydroxyacylglutathione hydrolase-like"/>
    <property type="match status" value="1"/>
</dbReference>
<evidence type="ECO:0000256" key="1">
    <source>
        <dbReference type="SAM" id="Phobius"/>
    </source>
</evidence>
<comment type="caution">
    <text evidence="3">The sequence shown here is derived from an EMBL/GenBank/DDBJ whole genome shotgun (WGS) entry which is preliminary data.</text>
</comment>
<dbReference type="InterPro" id="IPR036866">
    <property type="entry name" value="RibonucZ/Hydroxyglut_hydro"/>
</dbReference>
<dbReference type="SUPFAM" id="SSF56281">
    <property type="entry name" value="Metallo-hydrolase/oxidoreductase"/>
    <property type="match status" value="1"/>
</dbReference>
<dbReference type="InterPro" id="IPR052159">
    <property type="entry name" value="Competence_DNA_uptake"/>
</dbReference>
<protein>
    <recommendedName>
        <fullName evidence="2">Metallo-beta-lactamase domain-containing protein</fullName>
    </recommendedName>
</protein>
<evidence type="ECO:0000313" key="4">
    <source>
        <dbReference type="Proteomes" id="UP000036867"/>
    </source>
</evidence>
<feature type="domain" description="Metallo-beta-lactamase" evidence="2">
    <location>
        <begin position="54"/>
        <end position="239"/>
    </location>
</feature>
<keyword evidence="4" id="KW-1185">Reference proteome</keyword>
<keyword evidence="1" id="KW-0472">Membrane</keyword>
<gene>
    <name evidence="3" type="ORF">AMD00_15110</name>
</gene>
<name>A0A0M0LFG5_9BACL</name>
<dbReference type="PROSITE" id="PS51257">
    <property type="entry name" value="PROKAR_LIPOPROTEIN"/>
    <property type="match status" value="1"/>
</dbReference>
<dbReference type="AlphaFoldDB" id="A0A0M0LFG5"/>
<dbReference type="Proteomes" id="UP000036867">
    <property type="component" value="Unassembled WGS sequence"/>
</dbReference>
<dbReference type="PANTHER" id="PTHR30619:SF1">
    <property type="entry name" value="RECOMBINATION PROTEIN 2"/>
    <property type="match status" value="1"/>
</dbReference>
<evidence type="ECO:0000259" key="2">
    <source>
        <dbReference type="Pfam" id="PF00753"/>
    </source>
</evidence>
<dbReference type="GeneID" id="301137425"/>
<dbReference type="EMBL" id="LILB01000005">
    <property type="protein sequence ID" value="KOO49657.1"/>
    <property type="molecule type" value="Genomic_DNA"/>
</dbReference>
<dbReference type="InterPro" id="IPR035681">
    <property type="entry name" value="ComA-like_MBL"/>
</dbReference>
<dbReference type="PANTHER" id="PTHR30619">
    <property type="entry name" value="DNA INTERNALIZATION/COMPETENCE PROTEIN COMEC/REC2"/>
    <property type="match status" value="1"/>
</dbReference>
<dbReference type="Pfam" id="PF00753">
    <property type="entry name" value="Lactamase_B"/>
    <property type="match status" value="1"/>
</dbReference>
<organism evidence="3 4">
    <name type="scientific">Viridibacillus arvi</name>
    <dbReference type="NCBI Taxonomy" id="263475"/>
    <lineage>
        <taxon>Bacteria</taxon>
        <taxon>Bacillati</taxon>
        <taxon>Bacillota</taxon>
        <taxon>Bacilli</taxon>
        <taxon>Bacillales</taxon>
        <taxon>Caryophanaceae</taxon>
        <taxon>Viridibacillus</taxon>
    </lineage>
</organism>
<dbReference type="OrthoDB" id="9761531at2"/>
<dbReference type="CDD" id="cd07731">
    <property type="entry name" value="ComA-like_MBL-fold"/>
    <property type="match status" value="1"/>
</dbReference>
<accession>A0A0M0LFG5</accession>
<dbReference type="InterPro" id="IPR001279">
    <property type="entry name" value="Metallo-B-lactamas"/>
</dbReference>